<evidence type="ECO:0000313" key="2">
    <source>
        <dbReference type="Proteomes" id="UP000001452"/>
    </source>
</evidence>
<dbReference type="Proteomes" id="UP000001452">
    <property type="component" value="Chromosome"/>
</dbReference>
<accession>A0A0H2ZRS5</accession>
<dbReference type="PaxDb" id="373153-SPD_1611"/>
<dbReference type="HOGENOM" id="CLU_3349264_0_0_9"/>
<protein>
    <submittedName>
        <fullName evidence="1">Uncharacterized protein</fullName>
    </submittedName>
</protein>
<gene>
    <name evidence="1" type="ordered locus">SPD_1611</name>
</gene>
<keyword evidence="2" id="KW-1185">Reference proteome</keyword>
<name>A0A0H2ZRS5_STRP2</name>
<proteinExistence type="predicted"/>
<organism evidence="1 2">
    <name type="scientific">Streptococcus pneumoniae serotype 2 (strain D39 / NCTC 7466)</name>
    <dbReference type="NCBI Taxonomy" id="373153"/>
    <lineage>
        <taxon>Bacteria</taxon>
        <taxon>Bacillati</taxon>
        <taxon>Bacillota</taxon>
        <taxon>Bacilli</taxon>
        <taxon>Lactobacillales</taxon>
        <taxon>Streptococcaceae</taxon>
        <taxon>Streptococcus</taxon>
    </lineage>
</organism>
<dbReference type="KEGG" id="spd:SPD_1611"/>
<dbReference type="EMBL" id="CP000410">
    <property type="protein sequence ID" value="ABJ55448.1"/>
    <property type="molecule type" value="Genomic_DNA"/>
</dbReference>
<evidence type="ECO:0000313" key="1">
    <source>
        <dbReference type="EMBL" id="ABJ55448.1"/>
    </source>
</evidence>
<sequence>MKTCVEIHGISNQKIPMAIIDDTVYMSAVFWKNYLTF</sequence>
<reference evidence="1 2" key="1">
    <citation type="journal article" date="2007" name="J. Bacteriol.">
        <title>Genome sequence of Avery's virulent serotype 2 strain D39 of Streptococcus pneumoniae and comparison with that of unencapsulated laboratory strain R6.</title>
        <authorList>
            <person name="Lanie J.A."/>
            <person name="Ng W.L."/>
            <person name="Kazmierczak K.M."/>
            <person name="Andrzejewski T.M."/>
            <person name="Davidsen T.M."/>
            <person name="Wayne K.J."/>
            <person name="Tettelin H."/>
            <person name="Glass J.I."/>
            <person name="Winkler M.E."/>
        </authorList>
    </citation>
    <scope>NUCLEOTIDE SEQUENCE [LARGE SCALE GENOMIC DNA]</scope>
    <source>
        <strain evidence="2">D39 / NCTC 7466</strain>
    </source>
</reference>
<dbReference type="AlphaFoldDB" id="A0A0H2ZRS5"/>